<feature type="transmembrane region" description="Helical" evidence="1">
    <location>
        <begin position="140"/>
        <end position="164"/>
    </location>
</feature>
<gene>
    <name evidence="2" type="ORF">ADEAN_000128400</name>
</gene>
<name>A0A7G2C3V9_9TRYP</name>
<dbReference type="VEuPathDB" id="TriTrypDB:ADEAN_000128400"/>
<sequence>MVAMAVGSTSTVALHWALRCRWHTIPPLPSTCTTISRRSAVPPLPPPSPAPRVCQVCCITTTGEPSPCCLLSSRAVVLTLNCLAFIFSILSIAAPFANGTIGNCYINPFIQKVCYFPWPFEDSYYTGQFWALEDWVPTPAYISATVMAAGFALYIPTLILSAIFMHIGRKYPERELEDGALSLGERRGRALVRIYYDVNITKALFATTLLSVCMCIAGTVLYFVGWEEEVKFSKAVVGPVMALLATLLYLVALILTPIRAATNASLHFPEEGRSSNGGEGCCYFSCGDESCCLTCCGGC</sequence>
<keyword evidence="1" id="KW-0472">Membrane</keyword>
<feature type="transmembrane region" description="Helical" evidence="1">
    <location>
        <begin position="203"/>
        <end position="224"/>
    </location>
</feature>
<feature type="transmembrane region" description="Helical" evidence="1">
    <location>
        <begin position="236"/>
        <end position="255"/>
    </location>
</feature>
<keyword evidence="3" id="KW-1185">Reference proteome</keyword>
<evidence type="ECO:0000313" key="3">
    <source>
        <dbReference type="Proteomes" id="UP000515908"/>
    </source>
</evidence>
<feature type="transmembrane region" description="Helical" evidence="1">
    <location>
        <begin position="75"/>
        <end position="97"/>
    </location>
</feature>
<accession>A0A7G2C3V9</accession>
<evidence type="ECO:0000256" key="1">
    <source>
        <dbReference type="SAM" id="Phobius"/>
    </source>
</evidence>
<dbReference type="EMBL" id="LR877146">
    <property type="protein sequence ID" value="CAD2213841.1"/>
    <property type="molecule type" value="Genomic_DNA"/>
</dbReference>
<protein>
    <submittedName>
        <fullName evidence="2">Uncharacterized protein</fullName>
    </submittedName>
</protein>
<organism evidence="2 3">
    <name type="scientific">Angomonas deanei</name>
    <dbReference type="NCBI Taxonomy" id="59799"/>
    <lineage>
        <taxon>Eukaryota</taxon>
        <taxon>Discoba</taxon>
        <taxon>Euglenozoa</taxon>
        <taxon>Kinetoplastea</taxon>
        <taxon>Metakinetoplastina</taxon>
        <taxon>Trypanosomatida</taxon>
        <taxon>Trypanosomatidae</taxon>
        <taxon>Strigomonadinae</taxon>
        <taxon>Angomonas</taxon>
    </lineage>
</organism>
<keyword evidence="1" id="KW-0812">Transmembrane</keyword>
<reference evidence="2 3" key="1">
    <citation type="submission" date="2020-08" db="EMBL/GenBank/DDBJ databases">
        <authorList>
            <person name="Newling K."/>
            <person name="Davey J."/>
            <person name="Forrester S."/>
        </authorList>
    </citation>
    <scope>NUCLEOTIDE SEQUENCE [LARGE SCALE GENOMIC DNA]</scope>
    <source>
        <strain evidence="3">Crithidia deanei Carvalho (ATCC PRA-265)</strain>
    </source>
</reference>
<proteinExistence type="predicted"/>
<keyword evidence="1" id="KW-1133">Transmembrane helix</keyword>
<evidence type="ECO:0000313" key="2">
    <source>
        <dbReference type="EMBL" id="CAD2213841.1"/>
    </source>
</evidence>
<dbReference type="Proteomes" id="UP000515908">
    <property type="component" value="Chromosome 02"/>
</dbReference>
<dbReference type="AlphaFoldDB" id="A0A7G2C3V9"/>